<comment type="caution">
    <text evidence="1">The sequence shown here is derived from an EMBL/GenBank/DDBJ whole genome shotgun (WGS) entry which is preliminary data.</text>
</comment>
<organism evidence="1 2">
    <name type="scientific">Enterovibrio gelatinilyticus</name>
    <dbReference type="NCBI Taxonomy" id="2899819"/>
    <lineage>
        <taxon>Bacteria</taxon>
        <taxon>Pseudomonadati</taxon>
        <taxon>Pseudomonadota</taxon>
        <taxon>Gammaproteobacteria</taxon>
        <taxon>Vibrionales</taxon>
        <taxon>Vibrionaceae</taxon>
        <taxon>Enterovibrio</taxon>
    </lineage>
</organism>
<reference evidence="1" key="1">
    <citation type="submission" date="2021-12" db="EMBL/GenBank/DDBJ databases">
        <title>Enterovibrio ZSDZ35 sp. nov. and Enterovibrio ZSDZ42 sp. nov., isolated from coastal seawater in Qingdao.</title>
        <authorList>
            <person name="Zhang P."/>
        </authorList>
    </citation>
    <scope>NUCLEOTIDE SEQUENCE</scope>
    <source>
        <strain evidence="1">ZSDZ42</strain>
    </source>
</reference>
<dbReference type="RefSeq" id="WP_274166613.1">
    <property type="nucleotide sequence ID" value="NZ_JAJUBC010000036.1"/>
</dbReference>
<dbReference type="Proteomes" id="UP001149400">
    <property type="component" value="Unassembled WGS sequence"/>
</dbReference>
<protein>
    <submittedName>
        <fullName evidence="1">Uncharacterized protein</fullName>
    </submittedName>
</protein>
<dbReference type="EMBL" id="JAJUBC010000036">
    <property type="protein sequence ID" value="MDD1795841.1"/>
    <property type="molecule type" value="Genomic_DNA"/>
</dbReference>
<name>A0ABT5R6F7_9GAMM</name>
<sequence>MAILAKGEAESEVPKATYDAYGSNCDVYLVELHRDNSTALYDNLKDHKIEEPKHYFGVVTAER</sequence>
<accession>A0ABT5R6F7</accession>
<evidence type="ECO:0000313" key="1">
    <source>
        <dbReference type="EMBL" id="MDD1795841.1"/>
    </source>
</evidence>
<gene>
    <name evidence="1" type="ORF">LRP50_22220</name>
</gene>
<keyword evidence="2" id="KW-1185">Reference proteome</keyword>
<evidence type="ECO:0000313" key="2">
    <source>
        <dbReference type="Proteomes" id="UP001149400"/>
    </source>
</evidence>
<proteinExistence type="predicted"/>